<proteinExistence type="predicted"/>
<gene>
    <name evidence="1" type="ORF">AVEN_259351_1</name>
</gene>
<evidence type="ECO:0000313" key="2">
    <source>
        <dbReference type="Proteomes" id="UP000499080"/>
    </source>
</evidence>
<keyword evidence="2" id="KW-1185">Reference proteome</keyword>
<organism evidence="1 2">
    <name type="scientific">Araneus ventricosus</name>
    <name type="common">Orbweaver spider</name>
    <name type="synonym">Epeira ventricosa</name>
    <dbReference type="NCBI Taxonomy" id="182803"/>
    <lineage>
        <taxon>Eukaryota</taxon>
        <taxon>Metazoa</taxon>
        <taxon>Ecdysozoa</taxon>
        <taxon>Arthropoda</taxon>
        <taxon>Chelicerata</taxon>
        <taxon>Arachnida</taxon>
        <taxon>Araneae</taxon>
        <taxon>Araneomorphae</taxon>
        <taxon>Entelegynae</taxon>
        <taxon>Araneoidea</taxon>
        <taxon>Araneidae</taxon>
        <taxon>Araneus</taxon>
    </lineage>
</organism>
<protein>
    <submittedName>
        <fullName evidence="1">Uncharacterized protein</fullName>
    </submittedName>
</protein>
<reference evidence="1 2" key="1">
    <citation type="journal article" date="2019" name="Sci. Rep.">
        <title>Orb-weaving spider Araneus ventricosus genome elucidates the spidroin gene catalogue.</title>
        <authorList>
            <person name="Kono N."/>
            <person name="Nakamura H."/>
            <person name="Ohtoshi R."/>
            <person name="Moran D.A.P."/>
            <person name="Shinohara A."/>
            <person name="Yoshida Y."/>
            <person name="Fujiwara M."/>
            <person name="Mori M."/>
            <person name="Tomita M."/>
            <person name="Arakawa K."/>
        </authorList>
    </citation>
    <scope>NUCLEOTIDE SEQUENCE [LARGE SCALE GENOMIC DNA]</scope>
</reference>
<evidence type="ECO:0000313" key="1">
    <source>
        <dbReference type="EMBL" id="GBM19444.1"/>
    </source>
</evidence>
<dbReference type="AlphaFoldDB" id="A0A4Y2DUV0"/>
<name>A0A4Y2DUV0_ARAVE</name>
<accession>A0A4Y2DUV0</accession>
<dbReference type="EMBL" id="BGPR01000424">
    <property type="protein sequence ID" value="GBM19444.1"/>
    <property type="molecule type" value="Genomic_DNA"/>
</dbReference>
<dbReference type="Proteomes" id="UP000499080">
    <property type="component" value="Unassembled WGS sequence"/>
</dbReference>
<comment type="caution">
    <text evidence="1">The sequence shown here is derived from an EMBL/GenBank/DDBJ whole genome shotgun (WGS) entry which is preliminary data.</text>
</comment>
<sequence>MKAGGRGRKSSWRVEISSKHTEIMIVTQMQLCRRLAGFLENLAAVFAQEECLTGFRKIFETFSFLIEGRKMSQMILSSEIQIKRLFKFDSMEDPSMERMALCTRSTNSRGMDLSERIIR</sequence>